<protein>
    <recommendedName>
        <fullName evidence="2">Chromo domain-containing protein</fullName>
    </recommendedName>
</protein>
<feature type="domain" description="Chromo" evidence="2">
    <location>
        <begin position="913"/>
        <end position="967"/>
    </location>
</feature>
<feature type="compositionally biased region" description="Pro residues" evidence="1">
    <location>
        <begin position="402"/>
        <end position="412"/>
    </location>
</feature>
<feature type="compositionally biased region" description="Basic and acidic residues" evidence="1">
    <location>
        <begin position="639"/>
        <end position="649"/>
    </location>
</feature>
<feature type="region of interest" description="Disordered" evidence="1">
    <location>
        <begin position="161"/>
        <end position="235"/>
    </location>
</feature>
<feature type="compositionally biased region" description="Polar residues" evidence="1">
    <location>
        <begin position="667"/>
        <end position="679"/>
    </location>
</feature>
<evidence type="ECO:0000256" key="1">
    <source>
        <dbReference type="SAM" id="MobiDB-lite"/>
    </source>
</evidence>
<dbReference type="AlphaFoldDB" id="A0A1C7LSC5"/>
<gene>
    <name evidence="3" type="ORF">A0H81_12422</name>
</gene>
<keyword evidence="4" id="KW-1185">Reference proteome</keyword>
<evidence type="ECO:0000313" key="4">
    <source>
        <dbReference type="Proteomes" id="UP000092993"/>
    </source>
</evidence>
<dbReference type="GO" id="GO:0006338">
    <property type="term" value="P:chromatin remodeling"/>
    <property type="evidence" value="ECO:0007669"/>
    <property type="project" value="UniProtKB-ARBA"/>
</dbReference>
<feature type="compositionally biased region" description="Low complexity" evidence="1">
    <location>
        <begin position="217"/>
        <end position="229"/>
    </location>
</feature>
<dbReference type="STRING" id="5627.A0A1C7LSC5"/>
<dbReference type="SUPFAM" id="SSF54160">
    <property type="entry name" value="Chromo domain-like"/>
    <property type="match status" value="1"/>
</dbReference>
<feature type="region of interest" description="Disordered" evidence="1">
    <location>
        <begin position="634"/>
        <end position="653"/>
    </location>
</feature>
<accession>A0A1C7LSC5</accession>
<feature type="region of interest" description="Disordered" evidence="1">
    <location>
        <begin position="358"/>
        <end position="421"/>
    </location>
</feature>
<evidence type="ECO:0000313" key="3">
    <source>
        <dbReference type="EMBL" id="OBZ67560.1"/>
    </source>
</evidence>
<dbReference type="Proteomes" id="UP000092993">
    <property type="component" value="Unassembled WGS sequence"/>
</dbReference>
<proteinExistence type="predicted"/>
<feature type="region of interest" description="Disordered" evidence="1">
    <location>
        <begin position="661"/>
        <end position="680"/>
    </location>
</feature>
<dbReference type="PROSITE" id="PS50013">
    <property type="entry name" value="CHROMO_2"/>
    <property type="match status" value="1"/>
</dbReference>
<dbReference type="Gene3D" id="2.40.50.40">
    <property type="match status" value="1"/>
</dbReference>
<dbReference type="OrthoDB" id="3045089at2759"/>
<reference evidence="3 4" key="1">
    <citation type="submission" date="2016-03" db="EMBL/GenBank/DDBJ databases">
        <title>Whole genome sequencing of Grifola frondosa 9006-11.</title>
        <authorList>
            <person name="Min B."/>
            <person name="Park H."/>
            <person name="Kim J.-G."/>
            <person name="Cho H."/>
            <person name="Oh Y.-L."/>
            <person name="Kong W.-S."/>
            <person name="Choi I.-G."/>
        </authorList>
    </citation>
    <scope>NUCLEOTIDE SEQUENCE [LARGE SCALE GENOMIC DNA]</scope>
    <source>
        <strain evidence="3 4">9006-11</strain>
    </source>
</reference>
<sequence length="994" mass="109896">MYGFPGPHARSLIGPGSGYDPLPVCAFCIENLQITAGGKGQLRQLPLSKLRKYADSYHIDVSGVIEKDELIDKLIAIRGPNGCLPLQYEDYYRKHSVPNRSTNRPRGIFTRAMDAMGGDRPHLRMRLLHLIIHSRSHINPVHAQRPAQAASLALILTRMRSGAPRPPRPNEPPLQYPRPQPQHYVPPPGYPPRYPHTHFARPTNPPPSGSTAQGRPRAASASSTQRATSPVRPPVHVPTLDELLQMPDEQVPALSIGILKEVLFHNHVNARLVVEKSELVTKVRTLVEQERLERERKARDEEAERAYEEAVRREREEEEQRKREEAEKRQRVQEDNAPHAEPQEAEVMNDHIAVEGHAREDAPESEGDGSHIHGTTSEGGVHPTEQEPPAGQNAEVESISTPPKPSVSPPPASTLTPKAQAMASRLERTGLCVICQDEEANIAVVDCGTVQRHDLGLSHLSFPYSPPSGQQHGTPVFNLDTFLPSLTLALGNLSDRIGERLDKVDLANERTNKRLGAIERSNESLVSFQQSTNLLEHLQQIESAMGRFERIEFAVQELKESVNDPEASRVIRHEVGTNTSPRLHAREMVDVAIGFTLETIDASTDVYAPPSRDVAIDATAPALEDAPIRVRAISSTSPEHSDPAADTRRFTPLPLPRFGTVRYQPRFPSSATPLTSSSVLEEREIVKTLGTGHDSDGVPSPTRSSPTPLTPKPVQSPTLPLPRNLRGNINIASPVLPALTTPQPALPVTPAKRPRVISISSANWTCFTCKSDQGVVIFSLTVCPYSCFTRAWPWPWAPTRAGQRGECELQKATEETQESDLVMALNSLQAESSVDKSHAYIKSGRRKSEWDSMGGKQWSVRVAKETSSSIIATVLQCDLAMHGTTLGERQVNALHEAFCSAQIVITLDKQRKFFIERFIGRRPQDPHSGGHHDFLWLVKWDGYKTLDSTWMLPSRVGNCAKHIEDFEAAATLEGHELSDWTVVVVLNEAAAVGW</sequence>
<feature type="region of interest" description="Disordered" evidence="1">
    <location>
        <begin position="689"/>
        <end position="726"/>
    </location>
</feature>
<comment type="caution">
    <text evidence="3">The sequence shown here is derived from an EMBL/GenBank/DDBJ whole genome shotgun (WGS) entry which is preliminary data.</text>
</comment>
<dbReference type="OMA" id="PRLENCH"/>
<evidence type="ECO:0000259" key="2">
    <source>
        <dbReference type="PROSITE" id="PS50013"/>
    </source>
</evidence>
<dbReference type="InterPro" id="IPR000953">
    <property type="entry name" value="Chromo/chromo_shadow_dom"/>
</dbReference>
<dbReference type="EMBL" id="LUGG01000023">
    <property type="protein sequence ID" value="OBZ67560.1"/>
    <property type="molecule type" value="Genomic_DNA"/>
</dbReference>
<feature type="region of interest" description="Disordered" evidence="1">
    <location>
        <begin position="292"/>
        <end position="346"/>
    </location>
</feature>
<feature type="compositionally biased region" description="Pro residues" evidence="1">
    <location>
        <begin position="164"/>
        <end position="194"/>
    </location>
</feature>
<dbReference type="InterPro" id="IPR016197">
    <property type="entry name" value="Chromo-like_dom_sf"/>
</dbReference>
<organism evidence="3 4">
    <name type="scientific">Grifola frondosa</name>
    <name type="common">Maitake</name>
    <name type="synonym">Polyporus frondosus</name>
    <dbReference type="NCBI Taxonomy" id="5627"/>
    <lineage>
        <taxon>Eukaryota</taxon>
        <taxon>Fungi</taxon>
        <taxon>Dikarya</taxon>
        <taxon>Basidiomycota</taxon>
        <taxon>Agaricomycotina</taxon>
        <taxon>Agaricomycetes</taxon>
        <taxon>Polyporales</taxon>
        <taxon>Grifolaceae</taxon>
        <taxon>Grifola</taxon>
    </lineage>
</organism>
<name>A0A1C7LSC5_GRIFR</name>